<evidence type="ECO:0000256" key="6">
    <source>
        <dbReference type="ARBA" id="ARBA00022634"/>
    </source>
</evidence>
<accession>A0A0B5EI34</accession>
<dbReference type="InterPro" id="IPR024434">
    <property type="entry name" value="TSCPD_dom"/>
</dbReference>
<comment type="catalytic activity">
    <reaction evidence="12 13">
        <text>a 2'-deoxyribonucleoside 5'-diphosphate + [thioredoxin]-disulfide + H2O = a ribonucleoside 5'-diphosphate + [thioredoxin]-dithiol</text>
        <dbReference type="Rhea" id="RHEA:23252"/>
        <dbReference type="Rhea" id="RHEA-COMP:10698"/>
        <dbReference type="Rhea" id="RHEA-COMP:10700"/>
        <dbReference type="ChEBI" id="CHEBI:15377"/>
        <dbReference type="ChEBI" id="CHEBI:29950"/>
        <dbReference type="ChEBI" id="CHEBI:50058"/>
        <dbReference type="ChEBI" id="CHEBI:57930"/>
        <dbReference type="ChEBI" id="CHEBI:73316"/>
        <dbReference type="EC" id="1.17.4.1"/>
    </reaction>
</comment>
<evidence type="ECO:0000259" key="15">
    <source>
        <dbReference type="Pfam" id="PF08471"/>
    </source>
</evidence>
<dbReference type="CDD" id="cd02888">
    <property type="entry name" value="RNR_II_dimer"/>
    <property type="match status" value="1"/>
</dbReference>
<evidence type="ECO:0000256" key="3">
    <source>
        <dbReference type="ARBA" id="ARBA00012274"/>
    </source>
</evidence>
<evidence type="ECO:0000259" key="14">
    <source>
        <dbReference type="Pfam" id="PF02867"/>
    </source>
</evidence>
<dbReference type="GO" id="GO:0000166">
    <property type="term" value="F:nucleotide binding"/>
    <property type="evidence" value="ECO:0007669"/>
    <property type="project" value="UniProtKB-KW"/>
</dbReference>
<dbReference type="InterPro" id="IPR013678">
    <property type="entry name" value="RNR_2_N"/>
</dbReference>
<feature type="domain" description="TSCPD" evidence="16">
    <location>
        <begin position="727"/>
        <end position="827"/>
    </location>
</feature>
<keyword evidence="5 13" id="KW-0846">Cobalamin</keyword>
<evidence type="ECO:0000256" key="5">
    <source>
        <dbReference type="ARBA" id="ARBA00022628"/>
    </source>
</evidence>
<dbReference type="NCBIfam" id="TIGR02504">
    <property type="entry name" value="NrdJ_Z"/>
    <property type="match status" value="1"/>
</dbReference>
<keyword evidence="7 13" id="KW-0547">Nucleotide-binding</keyword>
<dbReference type="EC" id="1.17.4.1" evidence="3 13"/>
<reference evidence="17 18" key="1">
    <citation type="submission" date="2015-01" db="EMBL/GenBank/DDBJ databases">
        <title>Enhanced salinomycin production by adjusting the supply of polyketide extender units in Streptomyce albus DSM 41398.</title>
        <authorList>
            <person name="Lu C."/>
        </authorList>
    </citation>
    <scope>NUCLEOTIDE SEQUENCE [LARGE SCALE GENOMIC DNA]</scope>
    <source>
        <strain evidence="18">ATCC 21838 / DSM 41398 / FERM P-419 / JCM 4703 / NBRC 107858</strain>
    </source>
</reference>
<keyword evidence="18" id="KW-1185">Reference proteome</keyword>
<evidence type="ECO:0000256" key="4">
    <source>
        <dbReference type="ARBA" id="ARBA00014409"/>
    </source>
</evidence>
<dbReference type="GO" id="GO:0004748">
    <property type="term" value="F:ribonucleoside-diphosphate reductase activity, thioredoxin disulfide as acceptor"/>
    <property type="evidence" value="ECO:0007669"/>
    <property type="project" value="UniProtKB-EC"/>
</dbReference>
<evidence type="ECO:0000256" key="12">
    <source>
        <dbReference type="ARBA" id="ARBA00047754"/>
    </source>
</evidence>
<dbReference type="FunFam" id="3.20.70.20:FF:000007">
    <property type="entry name" value="Vitamin B12-dependent ribonucleotide reductase"/>
    <property type="match status" value="1"/>
</dbReference>
<dbReference type="Pfam" id="PF12637">
    <property type="entry name" value="TSCPD"/>
    <property type="match status" value="1"/>
</dbReference>
<evidence type="ECO:0000256" key="7">
    <source>
        <dbReference type="ARBA" id="ARBA00022741"/>
    </source>
</evidence>
<dbReference type="SUPFAM" id="SSF51998">
    <property type="entry name" value="PFL-like glycyl radical enzymes"/>
    <property type="match status" value="1"/>
</dbReference>
<dbReference type="Gene3D" id="3.20.70.20">
    <property type="match status" value="1"/>
</dbReference>
<evidence type="ECO:0000256" key="9">
    <source>
        <dbReference type="ARBA" id="ARBA00023157"/>
    </source>
</evidence>
<feature type="domain" description="Ribonucleotide reductase class II vitamin B12-dependent N-terminal" evidence="15">
    <location>
        <begin position="23"/>
        <end position="113"/>
    </location>
</feature>
<comment type="function">
    <text evidence="11 13">Catalyzes the reduction of ribonucleotides to deoxyribonucleotides. May function to provide a pool of deoxyribonucleotide precursors for DNA repair during oxygen limitation and/or for immediate growth after restoration of oxygen.</text>
</comment>
<sequence>MERVHTTPGVHPYDEVAWERRDVVMTNWRDGSVNFEQRGVEFPDFWSVNAVNIVTSKYFRGAVGTPQRETGLKQLIDRIVKTYRKAGEDHRYFASPADAEIFEHELAYALLHQIFSFNSPVWFNVGTAQPQQVSACFILSVDDSMESILDWYKEEGMIFKGGSGAGLNLSRIRSSKELLSSGGNASGPVSFMRGADASAGTIKSGGATRRAAKMVILDVDHPDVEDFIQTKVKEEEKIRALRDAGFDMDLGGDDITSVQYQNANNSVRVNDAFMKAVETGAKFGLRARMTGEVIEEVDAKSLFRKMAEAAWACADPGIQYDDTINHWHTCPESGRINGSNPCSEYMHLDNTSCNLASLNLMKFLKDDGLGNQSFEAERFAKVVELVITAMDISISFADFPTQKIGENTRAFRQLGIGYANLGALLMATGHAYDSDGGRALAGAITSLMTGTSYRRSAELAAVVGPYEGYARNAGPHKQVMKQHADANAEAVRVDDLDTPVWAAATEAWQDVIRLGEKNGFRNSQASVIAPTGTIGLAMSCDTTGLEPDLALVKFKKLVGGGSMQIVNGTVPQALRRLGYQEEQIEAIVAHIAEHGNVIDAPGLKPAHYEVFDCAMGERSISAMGHVRMMAAIQPWISGALSKTVNLPESATVEDVEEVYFEAWKLGVKALAIYRDNCKVGQPLSAKKKDVAEEEKAEIAAKAEEAIRGAVEKVVEYRPVRKRLPKGRPGITTSFTVGGAEGYMTANSYPDDGLGEVFLKMSKQGSTLAGMMDAFSIAVSVGLQYGVPLETYVSKFTNMRFEPAGMTDDPDVRMAQSIVDYIFRRLALDFLPFETRSALGIHSAEERQRHLETGSYEPSYDDSVDVDVEGLAQSAPRHTESLKAVDEAKEAGAAPAPPQAHTSAELVEMQLGIQADAPLCFSCGTKMQRAGSCYICEGCGSTSGCS</sequence>
<organism evidence="17 18">
    <name type="scientific">Streptomyces albus (strain ATCC 21838 / DSM 41398 / FERM P-419 / JCM 4703 / NBRC 107858)</name>
    <dbReference type="NCBI Taxonomy" id="1081613"/>
    <lineage>
        <taxon>Bacteria</taxon>
        <taxon>Bacillati</taxon>
        <taxon>Actinomycetota</taxon>
        <taxon>Actinomycetes</taxon>
        <taxon>Kitasatosporales</taxon>
        <taxon>Streptomycetaceae</taxon>
        <taxon>Streptomyces</taxon>
    </lineage>
</organism>
<evidence type="ECO:0000259" key="16">
    <source>
        <dbReference type="Pfam" id="PF12637"/>
    </source>
</evidence>
<dbReference type="Proteomes" id="UP000031523">
    <property type="component" value="Chromosome"/>
</dbReference>
<dbReference type="PANTHER" id="PTHR43371:SF1">
    <property type="entry name" value="RIBONUCLEOSIDE-DIPHOSPHATE REDUCTASE"/>
    <property type="match status" value="1"/>
</dbReference>
<protein>
    <recommendedName>
        <fullName evidence="4 13">Vitamin B12-dependent ribonucleotide reductase</fullName>
        <ecNumber evidence="3 13">1.17.4.1</ecNumber>
    </recommendedName>
</protein>
<dbReference type="AlphaFoldDB" id="A0A0B5EI34"/>
<evidence type="ECO:0000256" key="1">
    <source>
        <dbReference type="ARBA" id="ARBA00001922"/>
    </source>
</evidence>
<dbReference type="KEGG" id="sals:SLNWT_1457"/>
<dbReference type="InterPro" id="IPR013344">
    <property type="entry name" value="RNR_NrdJ/NrdZ"/>
</dbReference>
<dbReference type="Pfam" id="PF02867">
    <property type="entry name" value="Ribonuc_red_lgC"/>
    <property type="match status" value="1"/>
</dbReference>
<dbReference type="Pfam" id="PF08471">
    <property type="entry name" value="Ribonuc_red_2_N"/>
    <property type="match status" value="1"/>
</dbReference>
<evidence type="ECO:0000256" key="11">
    <source>
        <dbReference type="ARBA" id="ARBA00025437"/>
    </source>
</evidence>
<evidence type="ECO:0000313" key="17">
    <source>
        <dbReference type="EMBL" id="AJE81833.1"/>
    </source>
</evidence>
<comment type="similarity">
    <text evidence="2 13">Belongs to the ribonucleoside diphosphate reductase class-2 family.</text>
</comment>
<dbReference type="PANTHER" id="PTHR43371">
    <property type="entry name" value="VITAMIN B12-DEPENDENT RIBONUCLEOTIDE REDUCTASE"/>
    <property type="match status" value="1"/>
</dbReference>
<dbReference type="InterPro" id="IPR050862">
    <property type="entry name" value="RdRp_reductase_class-2"/>
</dbReference>
<evidence type="ECO:0000256" key="8">
    <source>
        <dbReference type="ARBA" id="ARBA00023002"/>
    </source>
</evidence>
<dbReference type="PRINTS" id="PR01183">
    <property type="entry name" value="RIBORDTASEM1"/>
</dbReference>
<comment type="cofactor">
    <cofactor evidence="1 13">
        <name>adenosylcob(III)alamin</name>
        <dbReference type="ChEBI" id="CHEBI:18408"/>
    </cofactor>
</comment>
<proteinExistence type="inferred from homology"/>
<dbReference type="GO" id="GO:0071897">
    <property type="term" value="P:DNA biosynthetic process"/>
    <property type="evidence" value="ECO:0007669"/>
    <property type="project" value="UniProtKB-KW"/>
</dbReference>
<keyword evidence="8 13" id="KW-0560">Oxidoreductase</keyword>
<name>A0A0B5EI34_STRA4</name>
<evidence type="ECO:0000256" key="13">
    <source>
        <dbReference type="RuleBase" id="RU364064"/>
    </source>
</evidence>
<dbReference type="GO" id="GO:0050897">
    <property type="term" value="F:cobalt ion binding"/>
    <property type="evidence" value="ECO:0007669"/>
    <property type="project" value="InterPro"/>
</dbReference>
<evidence type="ECO:0000256" key="2">
    <source>
        <dbReference type="ARBA" id="ARBA00007405"/>
    </source>
</evidence>
<dbReference type="NCBIfam" id="NF005122">
    <property type="entry name" value="PRK06556.1"/>
    <property type="match status" value="1"/>
</dbReference>
<keyword evidence="10 13" id="KW-0170">Cobalt</keyword>
<keyword evidence="6 13" id="KW-0237">DNA synthesis</keyword>
<evidence type="ECO:0000256" key="10">
    <source>
        <dbReference type="ARBA" id="ARBA00023285"/>
    </source>
</evidence>
<dbReference type="InterPro" id="IPR000788">
    <property type="entry name" value="RNR_lg_C"/>
</dbReference>
<keyword evidence="9" id="KW-1015">Disulfide bond</keyword>
<evidence type="ECO:0000313" key="18">
    <source>
        <dbReference type="Proteomes" id="UP000031523"/>
    </source>
</evidence>
<dbReference type="GO" id="GO:0031419">
    <property type="term" value="F:cobalamin binding"/>
    <property type="evidence" value="ECO:0007669"/>
    <property type="project" value="UniProtKB-KW"/>
</dbReference>
<dbReference type="STRING" id="1888.Salbus254_1307"/>
<feature type="domain" description="Ribonucleotide reductase large subunit C-terminal" evidence="14">
    <location>
        <begin position="134"/>
        <end position="673"/>
    </location>
</feature>
<dbReference type="EMBL" id="CP010519">
    <property type="protein sequence ID" value="AJE81833.1"/>
    <property type="molecule type" value="Genomic_DNA"/>
</dbReference>
<gene>
    <name evidence="17" type="ORF">SLNWT_1457</name>
</gene>